<dbReference type="EMBL" id="FJ101130">
    <property type="protein sequence ID" value="AFG45827.1"/>
    <property type="molecule type" value="Genomic_DNA"/>
</dbReference>
<evidence type="ECO:0000313" key="1">
    <source>
        <dbReference type="EMBL" id="AFG45826.1"/>
    </source>
</evidence>
<gene>
    <name evidence="2" type="ORF">2_6874_01</name>
</gene>
<dbReference type="PANTHER" id="PTHR35277:SF10">
    <property type="entry name" value="OS09G0363700 PROTEIN"/>
    <property type="match status" value="1"/>
</dbReference>
<protein>
    <submittedName>
        <fullName evidence="2">Uncharacterized protein</fullName>
    </submittedName>
</protein>
<proteinExistence type="predicted"/>
<evidence type="ECO:0000313" key="2">
    <source>
        <dbReference type="EMBL" id="AFG45827.1"/>
    </source>
</evidence>
<feature type="non-terminal residue" evidence="2">
    <location>
        <position position="1"/>
    </location>
</feature>
<name>H9V7T4_PINTA</name>
<accession>H9V7T4</accession>
<dbReference type="EMBL" id="FJ101129">
    <property type="protein sequence ID" value="AFG45826.1"/>
    <property type="molecule type" value="Genomic_DNA"/>
</dbReference>
<dbReference type="AlphaFoldDB" id="H9V7T4"/>
<organism evidence="2">
    <name type="scientific">Pinus taeda</name>
    <name type="common">Loblolly pine</name>
    <dbReference type="NCBI Taxonomy" id="3352"/>
    <lineage>
        <taxon>Eukaryota</taxon>
        <taxon>Viridiplantae</taxon>
        <taxon>Streptophyta</taxon>
        <taxon>Embryophyta</taxon>
        <taxon>Tracheophyta</taxon>
        <taxon>Spermatophyta</taxon>
        <taxon>Pinopsida</taxon>
        <taxon>Pinidae</taxon>
        <taxon>Conifers I</taxon>
        <taxon>Pinales</taxon>
        <taxon>Pinaceae</taxon>
        <taxon>Pinus</taxon>
        <taxon>Pinus subgen. Pinus</taxon>
    </lineage>
</organism>
<sequence length="79" mass="8971">ESHGTDETIEKDTPVEDVKAPNVFERAKEEIEAVVQHFHDKKKVHQHSENESADQGCWTSIGHKLERFCGSHNSTQNTT</sequence>
<reference evidence="2" key="1">
    <citation type="submission" date="2008-08" db="EMBL/GenBank/DDBJ databases">
        <title>Nucleotide Diversity and Divergence in the Loblolly Pine Gene Space.</title>
        <authorList>
            <person name="Neale D.B."/>
            <person name="Wegrzyn J.L."/>
            <person name="Lee J.M."/>
            <person name="Eckert A.J."/>
            <person name="Liechty J.D."/>
            <person name="Stevens K.A."/>
            <person name="Langley C.H."/>
        </authorList>
    </citation>
    <scope>NUCLEOTIDE SEQUENCE</scope>
    <source>
        <strain evidence="2">2380</strain>
        <strain evidence="1">2386</strain>
        <tissue evidence="2">Megagametophyte</tissue>
    </source>
</reference>
<dbReference type="PANTHER" id="PTHR35277">
    <property type="entry name" value="OS09G0363700 PROTEIN"/>
    <property type="match status" value="1"/>
</dbReference>